<evidence type="ECO:0000256" key="1">
    <source>
        <dbReference type="SAM" id="MobiDB-lite"/>
    </source>
</evidence>
<sequence>MSGHDAHLQQFLEVRRARDRSRTMSLSDATRRRAATECLDRFDPTSIRDATKTTTDAYTRARTGGKTQGGVQRGRGKAHGDVLREVRDVRAGIEVFVERVVVPHELRVALPGERAGHLGAVTKHGSVKT</sequence>
<dbReference type="EMBL" id="KZ155780">
    <property type="protein sequence ID" value="OUS47100.1"/>
    <property type="molecule type" value="Genomic_DNA"/>
</dbReference>
<evidence type="ECO:0000313" key="2">
    <source>
        <dbReference type="EMBL" id="OUS47100.1"/>
    </source>
</evidence>
<protein>
    <submittedName>
        <fullName evidence="2">Uncharacterized protein</fullName>
    </submittedName>
</protein>
<dbReference type="Proteomes" id="UP000195557">
    <property type="component" value="Unassembled WGS sequence"/>
</dbReference>
<organism evidence="2">
    <name type="scientific">Ostreococcus tauri</name>
    <name type="common">Marine green alga</name>
    <dbReference type="NCBI Taxonomy" id="70448"/>
    <lineage>
        <taxon>Eukaryota</taxon>
        <taxon>Viridiplantae</taxon>
        <taxon>Chlorophyta</taxon>
        <taxon>Mamiellophyceae</taxon>
        <taxon>Mamiellales</taxon>
        <taxon>Bathycoccaceae</taxon>
        <taxon>Ostreococcus</taxon>
    </lineage>
</organism>
<accession>A0A1Y5IBY1</accession>
<feature type="region of interest" description="Disordered" evidence="1">
    <location>
        <begin position="50"/>
        <end position="79"/>
    </location>
</feature>
<name>A0A1Y5IBY1_OSTTA</name>
<reference evidence="2" key="1">
    <citation type="submission" date="2017-04" db="EMBL/GenBank/DDBJ databases">
        <title>Population genomics of picophytoplankton unveils novel chromosome hypervariability.</title>
        <authorList>
            <consortium name="DOE Joint Genome Institute"/>
            <person name="Blanc-Mathieu R."/>
            <person name="Krasovec M."/>
            <person name="Hebrard M."/>
            <person name="Yau S."/>
            <person name="Desgranges E."/>
            <person name="Martin J."/>
            <person name="Schackwitz W."/>
            <person name="Kuo A."/>
            <person name="Salin G."/>
            <person name="Donnadieu C."/>
            <person name="Desdevises Y."/>
            <person name="Sanchez-Ferandin S."/>
            <person name="Moreau H."/>
            <person name="Rivals E."/>
            <person name="Grigoriev I.V."/>
            <person name="Grimsley N."/>
            <person name="Eyre-Walker A."/>
            <person name="Piganeau G."/>
        </authorList>
    </citation>
    <scope>NUCLEOTIDE SEQUENCE [LARGE SCALE GENOMIC DNA]</scope>
    <source>
        <strain evidence="2">RCC 1115</strain>
    </source>
</reference>
<proteinExistence type="predicted"/>
<gene>
    <name evidence="2" type="ORF">BE221DRAFT_205195</name>
</gene>
<dbReference type="AlphaFoldDB" id="A0A1Y5IBY1"/>